<dbReference type="GO" id="GO:0022857">
    <property type="term" value="F:transmembrane transporter activity"/>
    <property type="evidence" value="ECO:0007669"/>
    <property type="project" value="UniProtKB-UniRule"/>
</dbReference>
<protein>
    <recommendedName>
        <fullName evidence="7">TRAP transporter small permease protein</fullName>
    </recommendedName>
</protein>
<feature type="domain" description="Tripartite ATP-independent periplasmic transporters DctQ component" evidence="8">
    <location>
        <begin position="26"/>
        <end position="159"/>
    </location>
</feature>
<keyword evidence="5 7" id="KW-1133">Transmembrane helix</keyword>
<dbReference type="RefSeq" id="WP_114479751.1">
    <property type="nucleotide sequence ID" value="NZ_QPII01000011.1"/>
</dbReference>
<comment type="caution">
    <text evidence="7">Lacks conserved residue(s) required for the propagation of feature annotation.</text>
</comment>
<dbReference type="Proteomes" id="UP000252405">
    <property type="component" value="Unassembled WGS sequence"/>
</dbReference>
<accession>A0A368TU98</accession>
<evidence type="ECO:0000256" key="3">
    <source>
        <dbReference type="ARBA" id="ARBA00022475"/>
    </source>
</evidence>
<proteinExistence type="inferred from homology"/>
<evidence type="ECO:0000313" key="9">
    <source>
        <dbReference type="EMBL" id="RCV88208.1"/>
    </source>
</evidence>
<dbReference type="AlphaFoldDB" id="A0A368TU98"/>
<evidence type="ECO:0000256" key="5">
    <source>
        <dbReference type="ARBA" id="ARBA00022989"/>
    </source>
</evidence>
<reference evidence="9 10" key="1">
    <citation type="submission" date="2018-07" db="EMBL/GenBank/DDBJ databases">
        <title>Halomonas montanilacus sp. nov., isolated from Lake Pengyan on Tibetan Plateau.</title>
        <authorList>
            <person name="Lu H."/>
            <person name="Xing P."/>
            <person name="Wu Q."/>
        </authorList>
    </citation>
    <scope>NUCLEOTIDE SEQUENCE [LARGE SCALE GENOMIC DNA]</scope>
    <source>
        <strain evidence="9 10">PYC7W</strain>
    </source>
</reference>
<name>A0A368TU98_9GAMM</name>
<feature type="transmembrane region" description="Helical" evidence="7">
    <location>
        <begin position="137"/>
        <end position="156"/>
    </location>
</feature>
<sequence>MQALLFVSRQLARLCLLVAGLALLALMSVTILDVLLRLVFRLSGGALNWSVIGSVELVRYLLMFSLLAAMAASVERSQVVVEAFSHGLSPTLKERLGGIFLIGFVVLGTVMAVGLWQEAGIASQRGQVTQDLRIPMAPIYQFGAVLCALLALRSLVHALLGAFFATAGGGVHHE</sequence>
<keyword evidence="3" id="KW-1003">Cell membrane</keyword>
<dbReference type="InterPro" id="IPR055348">
    <property type="entry name" value="DctQ"/>
</dbReference>
<comment type="subcellular location">
    <subcellularLocation>
        <location evidence="7">Cell inner membrane</location>
        <topology evidence="7">Multi-pass membrane protein</topology>
    </subcellularLocation>
    <subcellularLocation>
        <location evidence="1">Cell membrane</location>
        <topology evidence="1">Multi-pass membrane protein</topology>
    </subcellularLocation>
</comment>
<feature type="transmembrane region" description="Helical" evidence="7">
    <location>
        <begin position="96"/>
        <end position="117"/>
    </location>
</feature>
<gene>
    <name evidence="9" type="ORF">DU505_14730</name>
</gene>
<keyword evidence="10" id="KW-1185">Reference proteome</keyword>
<evidence type="ECO:0000256" key="1">
    <source>
        <dbReference type="ARBA" id="ARBA00004651"/>
    </source>
</evidence>
<comment type="function">
    <text evidence="7">Part of the tripartite ATP-independent periplasmic (TRAP) transport system.</text>
</comment>
<feature type="transmembrane region" description="Helical" evidence="7">
    <location>
        <begin position="12"/>
        <end position="37"/>
    </location>
</feature>
<evidence type="ECO:0000259" key="8">
    <source>
        <dbReference type="Pfam" id="PF04290"/>
    </source>
</evidence>
<dbReference type="GO" id="GO:0005886">
    <property type="term" value="C:plasma membrane"/>
    <property type="evidence" value="ECO:0007669"/>
    <property type="project" value="UniProtKB-SubCell"/>
</dbReference>
<evidence type="ECO:0000256" key="2">
    <source>
        <dbReference type="ARBA" id="ARBA00022448"/>
    </source>
</evidence>
<keyword evidence="4 7" id="KW-0812">Transmembrane</keyword>
<evidence type="ECO:0000256" key="6">
    <source>
        <dbReference type="ARBA" id="ARBA00023136"/>
    </source>
</evidence>
<comment type="subunit">
    <text evidence="7">The complex comprises the extracytoplasmic solute receptor protein and the two transmembrane proteins.</text>
</comment>
<dbReference type="EMBL" id="QPII01000011">
    <property type="protein sequence ID" value="RCV88208.1"/>
    <property type="molecule type" value="Genomic_DNA"/>
</dbReference>
<comment type="similarity">
    <text evidence="7">Belongs to the TRAP transporter small permease family.</text>
</comment>
<keyword evidence="7" id="KW-0997">Cell inner membrane</keyword>
<organism evidence="9 10">
    <name type="scientific">Billgrantia montanilacus</name>
    <dbReference type="NCBI Taxonomy" id="2282305"/>
    <lineage>
        <taxon>Bacteria</taxon>
        <taxon>Pseudomonadati</taxon>
        <taxon>Pseudomonadota</taxon>
        <taxon>Gammaproteobacteria</taxon>
        <taxon>Oceanospirillales</taxon>
        <taxon>Halomonadaceae</taxon>
        <taxon>Billgrantia</taxon>
    </lineage>
</organism>
<keyword evidence="2 7" id="KW-0813">Transport</keyword>
<keyword evidence="6 7" id="KW-0472">Membrane</keyword>
<evidence type="ECO:0000256" key="7">
    <source>
        <dbReference type="RuleBase" id="RU369079"/>
    </source>
</evidence>
<comment type="caution">
    <text evidence="9">The sequence shown here is derived from an EMBL/GenBank/DDBJ whole genome shotgun (WGS) entry which is preliminary data.</text>
</comment>
<dbReference type="OrthoDB" id="7363305at2"/>
<evidence type="ECO:0000313" key="10">
    <source>
        <dbReference type="Proteomes" id="UP000252405"/>
    </source>
</evidence>
<evidence type="ECO:0000256" key="4">
    <source>
        <dbReference type="ARBA" id="ARBA00022692"/>
    </source>
</evidence>
<dbReference type="Pfam" id="PF04290">
    <property type="entry name" value="DctQ"/>
    <property type="match status" value="1"/>
</dbReference>